<evidence type="ECO:0000313" key="2">
    <source>
        <dbReference type="Proteomes" id="UP000014480"/>
    </source>
</evidence>
<name>A0A484FA07_COLOR</name>
<evidence type="ECO:0000313" key="1">
    <source>
        <dbReference type="EMBL" id="TDZ14812.1"/>
    </source>
</evidence>
<comment type="caution">
    <text evidence="1">The sequence shown here is derived from an EMBL/GenBank/DDBJ whole genome shotgun (WGS) entry which is preliminary data.</text>
</comment>
<protein>
    <submittedName>
        <fullName evidence="1">Uncharacterized protein</fullName>
    </submittedName>
</protein>
<accession>A0A484FA07</accession>
<gene>
    <name evidence="1" type="ORF">Cob_v012194</name>
</gene>
<organism evidence="1 2">
    <name type="scientific">Colletotrichum orbiculare (strain 104-T / ATCC 96160 / CBS 514.97 / LARS 414 / MAFF 240422)</name>
    <name type="common">Cucumber anthracnose fungus</name>
    <name type="synonym">Colletotrichum lagenarium</name>
    <dbReference type="NCBI Taxonomy" id="1213857"/>
    <lineage>
        <taxon>Eukaryota</taxon>
        <taxon>Fungi</taxon>
        <taxon>Dikarya</taxon>
        <taxon>Ascomycota</taxon>
        <taxon>Pezizomycotina</taxon>
        <taxon>Sordariomycetes</taxon>
        <taxon>Hypocreomycetidae</taxon>
        <taxon>Glomerellales</taxon>
        <taxon>Glomerellaceae</taxon>
        <taxon>Colletotrichum</taxon>
        <taxon>Colletotrichum orbiculare species complex</taxon>
    </lineage>
</organism>
<dbReference type="OrthoDB" id="423576at2759"/>
<dbReference type="Proteomes" id="UP000014480">
    <property type="component" value="Unassembled WGS sequence"/>
</dbReference>
<dbReference type="EMBL" id="AMCV02000047">
    <property type="protein sequence ID" value="TDZ14812.1"/>
    <property type="molecule type" value="Genomic_DNA"/>
</dbReference>
<sequence length="335" mass="36212">MQITQSSILRSLRGVTQATKSSDESVAPVLSLLSSPSNGLSEENEAEAYDPATGLSFKRWISLIQTNTPNLDETSLHIAYLSLATSLLRDTGRQNKAASPPDLAQAWTIIHDALTSKTLARPLFTASRSAQGLLSVPLCSLVKDGCIDELLRLHVWMPDGKRANPDFALHSHQAFAQSWILAGQGIDHAYQVDEVRDVADATHAGYALAWNDGKGQTATYKTHQSCSIVKNTGRLFRAEEVLTEKHVRDSTYTVPPAAFHATEVAPDALHATLFYFDASRGFVKDAGVLGPRDGESYTQFRDPAGVTPCELGEAVESIRARELDGNGPGAVQSLL</sequence>
<reference evidence="2" key="2">
    <citation type="journal article" date="2019" name="Mol. Plant Microbe Interact.">
        <title>Genome sequence resources for four phytopathogenic fungi from the Colletotrichum orbiculare species complex.</title>
        <authorList>
            <person name="Gan P."/>
            <person name="Tsushima A."/>
            <person name="Narusaka M."/>
            <person name="Narusaka Y."/>
            <person name="Takano Y."/>
            <person name="Kubo Y."/>
            <person name="Shirasu K."/>
        </authorList>
    </citation>
    <scope>GENOME REANNOTATION</scope>
    <source>
        <strain evidence="2">104-T / ATCC 96160 / CBS 514.97 / LARS 414 / MAFF 240422</strain>
    </source>
</reference>
<reference evidence="2" key="1">
    <citation type="journal article" date="2013" name="New Phytol.">
        <title>Comparative genomic and transcriptomic analyses reveal the hemibiotrophic stage shift of Colletotrichum fungi.</title>
        <authorList>
            <person name="Gan P."/>
            <person name="Ikeda K."/>
            <person name="Irieda H."/>
            <person name="Narusaka M."/>
            <person name="O'Connell R.J."/>
            <person name="Narusaka Y."/>
            <person name="Takano Y."/>
            <person name="Kubo Y."/>
            <person name="Shirasu K."/>
        </authorList>
    </citation>
    <scope>NUCLEOTIDE SEQUENCE [LARGE SCALE GENOMIC DNA]</scope>
    <source>
        <strain evidence="2">104-T / ATCC 96160 / CBS 514.97 / LARS 414 / MAFF 240422</strain>
    </source>
</reference>
<keyword evidence="2" id="KW-1185">Reference proteome</keyword>
<proteinExistence type="predicted"/>
<dbReference type="AlphaFoldDB" id="A0A484FA07"/>